<feature type="domain" description="RRM" evidence="2">
    <location>
        <begin position="111"/>
        <end position="184"/>
    </location>
</feature>
<dbReference type="PROSITE" id="PS50102">
    <property type="entry name" value="RRM"/>
    <property type="match status" value="1"/>
</dbReference>
<dbReference type="SUPFAM" id="SSF54928">
    <property type="entry name" value="RNA-binding domain, RBD"/>
    <property type="match status" value="1"/>
</dbReference>
<keyword evidence="4" id="KW-1185">Reference proteome</keyword>
<name>A0A397J800_9GLOM</name>
<gene>
    <name evidence="3" type="ORF">Glove_99g39</name>
</gene>
<comment type="caution">
    <text evidence="3">The sequence shown here is derived from an EMBL/GenBank/DDBJ whole genome shotgun (WGS) entry which is preliminary data.</text>
</comment>
<dbReference type="EMBL" id="PQFF01000092">
    <property type="protein sequence ID" value="RHZ83172.1"/>
    <property type="molecule type" value="Genomic_DNA"/>
</dbReference>
<dbReference type="Gene3D" id="3.30.70.330">
    <property type="match status" value="1"/>
</dbReference>
<dbReference type="InterPro" id="IPR012677">
    <property type="entry name" value="Nucleotide-bd_a/b_plait_sf"/>
</dbReference>
<evidence type="ECO:0000313" key="4">
    <source>
        <dbReference type="Proteomes" id="UP000266861"/>
    </source>
</evidence>
<dbReference type="SMART" id="SM00360">
    <property type="entry name" value="RRM"/>
    <property type="match status" value="1"/>
</dbReference>
<dbReference type="Pfam" id="PF00076">
    <property type="entry name" value="RRM_1"/>
    <property type="match status" value="1"/>
</dbReference>
<protein>
    <recommendedName>
        <fullName evidence="2">RRM domain-containing protein</fullName>
    </recommendedName>
</protein>
<dbReference type="Proteomes" id="UP000266861">
    <property type="component" value="Unassembled WGS sequence"/>
</dbReference>
<dbReference type="GO" id="GO:0003723">
    <property type="term" value="F:RNA binding"/>
    <property type="evidence" value="ECO:0007669"/>
    <property type="project" value="UniProtKB-UniRule"/>
</dbReference>
<sequence>MSFPRCSCCKDLNVKFHLNQGHINHLQQKIVHQQATLQNVQDELLKVIKNQKDLISSYCPCSVEDSSTHLSETGSATTREDSSRSSQIEWCFSSQSSSENFPLYSDSVPLYKVYIGNFYPPLTLENLKLCLELEFGKIEHIDQPYDNRPYAFAYFCDSFAYNKAVTIGRIKIQGKNIKVEKCHPKNC</sequence>
<proteinExistence type="predicted"/>
<reference evidence="3 4" key="1">
    <citation type="submission" date="2018-08" db="EMBL/GenBank/DDBJ databases">
        <title>Genome and evolution of the arbuscular mycorrhizal fungus Diversispora epigaea (formerly Glomus versiforme) and its bacterial endosymbionts.</title>
        <authorList>
            <person name="Sun X."/>
            <person name="Fei Z."/>
            <person name="Harrison M."/>
        </authorList>
    </citation>
    <scope>NUCLEOTIDE SEQUENCE [LARGE SCALE GENOMIC DNA]</scope>
    <source>
        <strain evidence="3 4">IT104</strain>
    </source>
</reference>
<keyword evidence="1" id="KW-0694">RNA-binding</keyword>
<dbReference type="InterPro" id="IPR000504">
    <property type="entry name" value="RRM_dom"/>
</dbReference>
<organism evidence="3 4">
    <name type="scientific">Diversispora epigaea</name>
    <dbReference type="NCBI Taxonomy" id="1348612"/>
    <lineage>
        <taxon>Eukaryota</taxon>
        <taxon>Fungi</taxon>
        <taxon>Fungi incertae sedis</taxon>
        <taxon>Mucoromycota</taxon>
        <taxon>Glomeromycotina</taxon>
        <taxon>Glomeromycetes</taxon>
        <taxon>Diversisporales</taxon>
        <taxon>Diversisporaceae</taxon>
        <taxon>Diversispora</taxon>
    </lineage>
</organism>
<evidence type="ECO:0000256" key="1">
    <source>
        <dbReference type="PROSITE-ProRule" id="PRU00176"/>
    </source>
</evidence>
<dbReference type="InterPro" id="IPR035979">
    <property type="entry name" value="RBD_domain_sf"/>
</dbReference>
<evidence type="ECO:0000313" key="3">
    <source>
        <dbReference type="EMBL" id="RHZ83172.1"/>
    </source>
</evidence>
<dbReference type="AlphaFoldDB" id="A0A397J800"/>
<accession>A0A397J800</accession>
<evidence type="ECO:0000259" key="2">
    <source>
        <dbReference type="PROSITE" id="PS50102"/>
    </source>
</evidence>